<dbReference type="InParanoid" id="A0A1Z5KNJ4"/>
<keyword evidence="3" id="KW-1185">Reference proteome</keyword>
<dbReference type="AlphaFoldDB" id="A0A1Z5KNJ4"/>
<feature type="domain" description="Potassium channel tetramerisation-type BTB" evidence="1">
    <location>
        <begin position="60"/>
        <end position="123"/>
    </location>
</feature>
<organism evidence="2 3">
    <name type="scientific">Fistulifera solaris</name>
    <name type="common">Oleaginous diatom</name>
    <dbReference type="NCBI Taxonomy" id="1519565"/>
    <lineage>
        <taxon>Eukaryota</taxon>
        <taxon>Sar</taxon>
        <taxon>Stramenopiles</taxon>
        <taxon>Ochrophyta</taxon>
        <taxon>Bacillariophyta</taxon>
        <taxon>Bacillariophyceae</taxon>
        <taxon>Bacillariophycidae</taxon>
        <taxon>Naviculales</taxon>
        <taxon>Naviculaceae</taxon>
        <taxon>Fistulifera</taxon>
    </lineage>
</organism>
<dbReference type="OrthoDB" id="41971at2759"/>
<sequence length="321" mass="35848">MNEFDKEQEAALDKALTNLPKILAKRLKLLEQREEELQKSFDRLEKEKKSLGCGNASDVIHLNVGGTLVATLRRTLTYVEDSMLAARFSGRWDESIEKDKDGNFFVDQRVEMFLPMIDYIRNKQNETPSTYAPQSPGLSDFANNQKDYGDFKRMVEYFGMTLGIYPVELIDYTTADKKRIGETGSSSLLYVAFSEWGICGFLPKGHTRKIKGFEVKIGDATNLQIGWVKGPVVTKTDVTSHSSSVVVDVARAGISCNGTFESISNSLQSGTFVKCKNYGKEWFIDGEKLVGNWNNTWETEGVVPAMSGKGEWTITAVELGP</sequence>
<proteinExistence type="predicted"/>
<dbReference type="EMBL" id="BDSP01000260">
    <property type="protein sequence ID" value="GAX27894.1"/>
    <property type="molecule type" value="Genomic_DNA"/>
</dbReference>
<dbReference type="PANTHER" id="PTHR14499:SF136">
    <property type="entry name" value="GH08630P"/>
    <property type="match status" value="1"/>
</dbReference>
<evidence type="ECO:0000313" key="3">
    <source>
        <dbReference type="Proteomes" id="UP000198406"/>
    </source>
</evidence>
<dbReference type="InterPro" id="IPR003131">
    <property type="entry name" value="T1-type_BTB"/>
</dbReference>
<gene>
    <name evidence="2" type="ORF">FisN_21Hh244</name>
</gene>
<name>A0A1Z5KNJ4_FISSO</name>
<dbReference type="GO" id="GO:0051260">
    <property type="term" value="P:protein homooligomerization"/>
    <property type="evidence" value="ECO:0007669"/>
    <property type="project" value="InterPro"/>
</dbReference>
<evidence type="ECO:0000259" key="1">
    <source>
        <dbReference type="Pfam" id="PF02214"/>
    </source>
</evidence>
<comment type="caution">
    <text evidence="2">The sequence shown here is derived from an EMBL/GenBank/DDBJ whole genome shotgun (WGS) entry which is preliminary data.</text>
</comment>
<dbReference type="Pfam" id="PF02214">
    <property type="entry name" value="BTB_2"/>
    <property type="match status" value="1"/>
</dbReference>
<dbReference type="InterPro" id="IPR011333">
    <property type="entry name" value="SKP1/BTB/POZ_sf"/>
</dbReference>
<dbReference type="Proteomes" id="UP000198406">
    <property type="component" value="Unassembled WGS sequence"/>
</dbReference>
<dbReference type="Gene3D" id="3.30.710.10">
    <property type="entry name" value="Potassium Channel Kv1.1, Chain A"/>
    <property type="match status" value="1"/>
</dbReference>
<dbReference type="PANTHER" id="PTHR14499">
    <property type="entry name" value="POTASSIUM CHANNEL TETRAMERIZATION DOMAIN-CONTAINING"/>
    <property type="match status" value="1"/>
</dbReference>
<reference evidence="2 3" key="1">
    <citation type="journal article" date="2015" name="Plant Cell">
        <title>Oil accumulation by the oleaginous diatom Fistulifera solaris as revealed by the genome and transcriptome.</title>
        <authorList>
            <person name="Tanaka T."/>
            <person name="Maeda Y."/>
            <person name="Veluchamy A."/>
            <person name="Tanaka M."/>
            <person name="Abida H."/>
            <person name="Marechal E."/>
            <person name="Bowler C."/>
            <person name="Muto M."/>
            <person name="Sunaga Y."/>
            <person name="Tanaka M."/>
            <person name="Yoshino T."/>
            <person name="Taniguchi T."/>
            <person name="Fukuda Y."/>
            <person name="Nemoto M."/>
            <person name="Matsumoto M."/>
            <person name="Wong P.S."/>
            <person name="Aburatani S."/>
            <person name="Fujibuchi W."/>
        </authorList>
    </citation>
    <scope>NUCLEOTIDE SEQUENCE [LARGE SCALE GENOMIC DNA]</scope>
    <source>
        <strain evidence="2 3">JPCC DA0580</strain>
    </source>
</reference>
<dbReference type="SUPFAM" id="SSF54695">
    <property type="entry name" value="POZ domain"/>
    <property type="match status" value="1"/>
</dbReference>
<accession>A0A1Z5KNJ4</accession>
<protein>
    <recommendedName>
        <fullName evidence="1">Potassium channel tetramerisation-type BTB domain-containing protein</fullName>
    </recommendedName>
</protein>
<evidence type="ECO:0000313" key="2">
    <source>
        <dbReference type="EMBL" id="GAX27894.1"/>
    </source>
</evidence>